<proteinExistence type="predicted"/>
<dbReference type="WBParaSite" id="ECPE_0000978701-mRNA-1">
    <property type="protein sequence ID" value="ECPE_0000978701-mRNA-1"/>
    <property type="gene ID" value="ECPE_0000978701"/>
</dbReference>
<feature type="region of interest" description="Disordered" evidence="1">
    <location>
        <begin position="1"/>
        <end position="63"/>
    </location>
</feature>
<feature type="compositionally biased region" description="Polar residues" evidence="1">
    <location>
        <begin position="30"/>
        <end position="39"/>
    </location>
</feature>
<evidence type="ECO:0000313" key="2">
    <source>
        <dbReference type="EMBL" id="VDP85916.1"/>
    </source>
</evidence>
<name>A0A183AS21_9TREM</name>
<sequence length="83" mass="9228">MSGKRPIVSRVWDKKRSNDAPSRPLLRYSDNATSLTTPSKLERHSSSNLPELALGSPKSARNGFPLVEAHEGKRYAHGARTWT</sequence>
<dbReference type="AlphaFoldDB" id="A0A183AS21"/>
<keyword evidence="3" id="KW-1185">Reference proteome</keyword>
<evidence type="ECO:0000313" key="4">
    <source>
        <dbReference type="WBParaSite" id="ECPE_0000978701-mRNA-1"/>
    </source>
</evidence>
<reference evidence="4" key="1">
    <citation type="submission" date="2016-06" db="UniProtKB">
        <authorList>
            <consortium name="WormBaseParasite"/>
        </authorList>
    </citation>
    <scope>IDENTIFICATION</scope>
</reference>
<dbReference type="EMBL" id="UZAN01047910">
    <property type="protein sequence ID" value="VDP85916.1"/>
    <property type="molecule type" value="Genomic_DNA"/>
</dbReference>
<dbReference type="Proteomes" id="UP000272942">
    <property type="component" value="Unassembled WGS sequence"/>
</dbReference>
<evidence type="ECO:0000256" key="1">
    <source>
        <dbReference type="SAM" id="MobiDB-lite"/>
    </source>
</evidence>
<evidence type="ECO:0000313" key="3">
    <source>
        <dbReference type="Proteomes" id="UP000272942"/>
    </source>
</evidence>
<accession>A0A183AS21</accession>
<organism evidence="4">
    <name type="scientific">Echinostoma caproni</name>
    <dbReference type="NCBI Taxonomy" id="27848"/>
    <lineage>
        <taxon>Eukaryota</taxon>
        <taxon>Metazoa</taxon>
        <taxon>Spiralia</taxon>
        <taxon>Lophotrochozoa</taxon>
        <taxon>Platyhelminthes</taxon>
        <taxon>Trematoda</taxon>
        <taxon>Digenea</taxon>
        <taxon>Plagiorchiida</taxon>
        <taxon>Echinostomata</taxon>
        <taxon>Echinostomatoidea</taxon>
        <taxon>Echinostomatidae</taxon>
        <taxon>Echinostoma</taxon>
    </lineage>
</organism>
<reference evidence="2 3" key="2">
    <citation type="submission" date="2018-11" db="EMBL/GenBank/DDBJ databases">
        <authorList>
            <consortium name="Pathogen Informatics"/>
        </authorList>
    </citation>
    <scope>NUCLEOTIDE SEQUENCE [LARGE SCALE GENOMIC DNA]</scope>
    <source>
        <strain evidence="2 3">Egypt</strain>
    </source>
</reference>
<gene>
    <name evidence="2" type="ORF">ECPE_LOCUS9756</name>
</gene>
<protein>
    <submittedName>
        <fullName evidence="2 4">Uncharacterized protein</fullName>
    </submittedName>
</protein>